<evidence type="ECO:0000313" key="2">
    <source>
        <dbReference type="Proteomes" id="UP000233524"/>
    </source>
</evidence>
<evidence type="ECO:0000313" key="1">
    <source>
        <dbReference type="EMBL" id="PKS08560.1"/>
    </source>
</evidence>
<dbReference type="STRING" id="41688.A0A2N3N7Y9"/>
<dbReference type="InParanoid" id="A0A2N3N7Y9"/>
<protein>
    <submittedName>
        <fullName evidence="1">Uncharacterized protein</fullName>
    </submittedName>
</protein>
<reference evidence="1 2" key="1">
    <citation type="journal article" date="2017" name="G3 (Bethesda)">
        <title>First Draft Genome Sequence of the Pathogenic Fungus Lomentospora prolificans (Formerly Scedosporium prolificans).</title>
        <authorList>
            <person name="Luo R."/>
            <person name="Zimin A."/>
            <person name="Workman R."/>
            <person name="Fan Y."/>
            <person name="Pertea G."/>
            <person name="Grossman N."/>
            <person name="Wear M.P."/>
            <person name="Jia B."/>
            <person name="Miller H."/>
            <person name="Casadevall A."/>
            <person name="Timp W."/>
            <person name="Zhang S.X."/>
            <person name="Salzberg S.L."/>
        </authorList>
    </citation>
    <scope>NUCLEOTIDE SEQUENCE [LARGE SCALE GENOMIC DNA]</scope>
    <source>
        <strain evidence="1 2">JHH-5317</strain>
    </source>
</reference>
<name>A0A2N3N7Y9_9PEZI</name>
<dbReference type="VEuPathDB" id="FungiDB:jhhlp_004946"/>
<dbReference type="OrthoDB" id="5237466at2759"/>
<dbReference type="PANTHER" id="PTHR35394:SF5">
    <property type="entry name" value="DUF3176 DOMAIN-CONTAINING PROTEIN"/>
    <property type="match status" value="1"/>
</dbReference>
<dbReference type="Proteomes" id="UP000233524">
    <property type="component" value="Unassembled WGS sequence"/>
</dbReference>
<dbReference type="AlphaFoldDB" id="A0A2N3N7Y9"/>
<accession>A0A2N3N7Y9</accession>
<dbReference type="PANTHER" id="PTHR35394">
    <property type="entry name" value="DUF3176 DOMAIN-CONTAINING PROTEIN"/>
    <property type="match status" value="1"/>
</dbReference>
<keyword evidence="2" id="KW-1185">Reference proteome</keyword>
<comment type="caution">
    <text evidence="1">The sequence shown here is derived from an EMBL/GenBank/DDBJ whole genome shotgun (WGS) entry which is preliminary data.</text>
</comment>
<gene>
    <name evidence="1" type="ORF">jhhlp_004946</name>
</gene>
<proteinExistence type="predicted"/>
<organism evidence="1 2">
    <name type="scientific">Lomentospora prolificans</name>
    <dbReference type="NCBI Taxonomy" id="41688"/>
    <lineage>
        <taxon>Eukaryota</taxon>
        <taxon>Fungi</taxon>
        <taxon>Dikarya</taxon>
        <taxon>Ascomycota</taxon>
        <taxon>Pezizomycotina</taxon>
        <taxon>Sordariomycetes</taxon>
        <taxon>Hypocreomycetidae</taxon>
        <taxon>Microascales</taxon>
        <taxon>Microascaceae</taxon>
        <taxon>Lomentospora</taxon>
    </lineage>
</organism>
<sequence>MLGISANASSISQQVRFNCPSGECTFPPVTSLAVCSRCEDITSRLEKNHDSTGDLYFDLIRDRSFASRQPNCTEYRLPNGLFLNNFNASGGDKDMVYMSMMGTTYRQKTVSMADIDTLFWAQSMIRVDEEDFTKPWNETTVRAEECALYYCVKKYTSEVHNATLFEEWTRLEEETRRGNSWTLDESEWENVDNMVVDALAYHPVESAIERTDLQLGREGSQQAYNISQDAVDGISAFMQKTFAVCIAGANCTTEALEDWGPVNGFYIGNNLATNDSSEQFEPSIAKAIWTTKSLDTTFSNIASSMSNAIRNGADGDNSTITGSVGVFEAVYVVDWRWIALHCFVVVGTLLFLTSTIYATLNEDGEKIPVWKGSELAVLSRGYVVGEYLRDARTIHELQEKARGLSVALVDQRHGEYVQENQNTAFISEPPKQGMWSARVDPSD</sequence>
<dbReference type="EMBL" id="NLAX01000095">
    <property type="protein sequence ID" value="PKS08560.1"/>
    <property type="molecule type" value="Genomic_DNA"/>
</dbReference>